<name>A0ABT0R3E5_9MICO</name>
<keyword evidence="2" id="KW-1185">Reference proteome</keyword>
<dbReference type="Proteomes" id="UP001203761">
    <property type="component" value="Unassembled WGS sequence"/>
</dbReference>
<sequence>MTAHPSLIAMAQSLNPPSAPMLQRAQELLDALAKAGRPAPRITLAPQGWIEFTWQLGETVVLVQLNHHFQFAVSLSEGGVGMGIGESASVIGVMYHLASDRVATALHELRLALETAERETLLRSRPWTREDVEREQFALRYGRPGARVQNPDGDVWIFEQDEQLSDWELAELLNTGQAQIMRGTPVTVEGTAERTSSPLG</sequence>
<gene>
    <name evidence="1" type="ORF">Bequi_13880</name>
</gene>
<proteinExistence type="predicted"/>
<comment type="caution">
    <text evidence="1">The sequence shown here is derived from an EMBL/GenBank/DDBJ whole genome shotgun (WGS) entry which is preliminary data.</text>
</comment>
<evidence type="ECO:0008006" key="3">
    <source>
        <dbReference type="Google" id="ProtNLM"/>
    </source>
</evidence>
<evidence type="ECO:0000313" key="1">
    <source>
        <dbReference type="EMBL" id="MCL6424455.1"/>
    </source>
</evidence>
<dbReference type="RefSeq" id="WP_249738532.1">
    <property type="nucleotide sequence ID" value="NZ_JAKNCJ010000014.1"/>
</dbReference>
<evidence type="ECO:0000313" key="2">
    <source>
        <dbReference type="Proteomes" id="UP001203761"/>
    </source>
</evidence>
<dbReference type="EMBL" id="JAKNCJ010000014">
    <property type="protein sequence ID" value="MCL6424455.1"/>
    <property type="molecule type" value="Genomic_DNA"/>
</dbReference>
<accession>A0ABT0R3E5</accession>
<reference evidence="1" key="1">
    <citation type="submission" date="2022-02" db="EMBL/GenBank/DDBJ databases">
        <authorList>
            <person name="Lee M."/>
            <person name="Kim S.-J."/>
            <person name="Jung M.-Y."/>
        </authorList>
    </citation>
    <scope>NUCLEOTIDE SEQUENCE</scope>
    <source>
        <strain evidence="1">JHP9</strain>
    </source>
</reference>
<organism evidence="1 2">
    <name type="scientific">Brachybacterium equifaecis</name>
    <dbReference type="NCBI Taxonomy" id="2910770"/>
    <lineage>
        <taxon>Bacteria</taxon>
        <taxon>Bacillati</taxon>
        <taxon>Actinomycetota</taxon>
        <taxon>Actinomycetes</taxon>
        <taxon>Micrococcales</taxon>
        <taxon>Dermabacteraceae</taxon>
        <taxon>Brachybacterium</taxon>
    </lineage>
</organism>
<protein>
    <recommendedName>
        <fullName evidence="3">Immunity protein 35 domain-containing protein</fullName>
    </recommendedName>
</protein>